<dbReference type="PANTHER" id="PTHR30093:SF7">
    <property type="entry name" value="MSHA MAJOR PILIN SUBUNIT MSHA"/>
    <property type="match status" value="1"/>
</dbReference>
<comment type="caution">
    <text evidence="2">The sequence shown here is derived from an EMBL/GenBank/DDBJ whole genome shotgun (WGS) entry which is preliminary data.</text>
</comment>
<keyword evidence="1" id="KW-0812">Transmembrane</keyword>
<dbReference type="EMBL" id="PYNS01000004">
    <property type="protein sequence ID" value="PSV12010.1"/>
    <property type="molecule type" value="Genomic_DNA"/>
</dbReference>
<dbReference type="AlphaFoldDB" id="A0A2T3KX12"/>
<protein>
    <submittedName>
        <fullName evidence="2">Type II secretion system protein</fullName>
    </submittedName>
</protein>
<organism evidence="2 3">
    <name type="scientific">Photobacterium leiognathi subsp. mandapamensis</name>
    <name type="common">Photobacterium mandapamensis</name>
    <dbReference type="NCBI Taxonomy" id="48408"/>
    <lineage>
        <taxon>Bacteria</taxon>
        <taxon>Pseudomonadati</taxon>
        <taxon>Pseudomonadota</taxon>
        <taxon>Gammaproteobacteria</taxon>
        <taxon>Vibrionales</taxon>
        <taxon>Vibrionaceae</taxon>
        <taxon>Photobacterium</taxon>
    </lineage>
</organism>
<dbReference type="RefSeq" id="WP_061014145.1">
    <property type="nucleotide sequence ID" value="NZ_JAUZMN010000001.1"/>
</dbReference>
<accession>A0A2T3KX12</accession>
<evidence type="ECO:0000313" key="2">
    <source>
        <dbReference type="EMBL" id="PSV12010.1"/>
    </source>
</evidence>
<dbReference type="PANTHER" id="PTHR30093">
    <property type="entry name" value="GENERAL SECRETION PATHWAY PROTEIN G"/>
    <property type="match status" value="1"/>
</dbReference>
<dbReference type="Proteomes" id="UP000240530">
    <property type="component" value="Unassembled WGS sequence"/>
</dbReference>
<dbReference type="PROSITE" id="PS00409">
    <property type="entry name" value="PROKAR_NTER_METHYL"/>
    <property type="match status" value="1"/>
</dbReference>
<gene>
    <name evidence="2" type="ORF">C0W93_06325</name>
</gene>
<evidence type="ECO:0000313" key="3">
    <source>
        <dbReference type="Proteomes" id="UP000240530"/>
    </source>
</evidence>
<dbReference type="InterPro" id="IPR045584">
    <property type="entry name" value="Pilin-like"/>
</dbReference>
<reference evidence="2 3" key="1">
    <citation type="submission" date="2018-03" db="EMBL/GenBank/DDBJ databases">
        <title>Whole genome sequencing of Histamine producing bacteria.</title>
        <authorList>
            <person name="Butler K."/>
        </authorList>
    </citation>
    <scope>NUCLEOTIDE SEQUENCE [LARGE SCALE GENOMIC DNA]</scope>
    <source>
        <strain evidence="2 3">Res.4.1</strain>
    </source>
</reference>
<dbReference type="SUPFAM" id="SSF54523">
    <property type="entry name" value="Pili subunits"/>
    <property type="match status" value="1"/>
</dbReference>
<dbReference type="InterPro" id="IPR012902">
    <property type="entry name" value="N_methyl_site"/>
</dbReference>
<keyword evidence="1" id="KW-1133">Transmembrane helix</keyword>
<dbReference type="Pfam" id="PF07963">
    <property type="entry name" value="N_methyl"/>
    <property type="match status" value="1"/>
</dbReference>
<evidence type="ECO:0000256" key="1">
    <source>
        <dbReference type="SAM" id="Phobius"/>
    </source>
</evidence>
<sequence>MSKQKGFTLIELVVVIVILGILAVTAAPKFLNLQNDARNASLQGLKGAIQGAASIVYGKAAIDGVESADADAGKKVEGIDVVYGYPKATSAALGLAVNGLSEDWSCKNITDSTPPSVQCTFKGKTAFFESGDSCYVQYEQATSSAAAITKVIASGASCK</sequence>
<dbReference type="NCBIfam" id="TIGR02532">
    <property type="entry name" value="IV_pilin_GFxxxE"/>
    <property type="match status" value="1"/>
</dbReference>
<name>A0A2T3KX12_PHOLD</name>
<keyword evidence="1" id="KW-0472">Membrane</keyword>
<proteinExistence type="predicted"/>
<dbReference type="Gene3D" id="3.30.700.10">
    <property type="entry name" value="Glycoprotein, Type 4 Pilin"/>
    <property type="match status" value="1"/>
</dbReference>
<feature type="transmembrane region" description="Helical" evidence="1">
    <location>
        <begin position="12"/>
        <end position="31"/>
    </location>
</feature>